<dbReference type="SUPFAM" id="SSF54637">
    <property type="entry name" value="Thioesterase/thiol ester dehydrase-isomerase"/>
    <property type="match status" value="1"/>
</dbReference>
<evidence type="ECO:0000313" key="3">
    <source>
        <dbReference type="Proteomes" id="UP000677265"/>
    </source>
</evidence>
<dbReference type="EMBL" id="JAGYPE010000004">
    <property type="protein sequence ID" value="MBS4184057.1"/>
    <property type="molecule type" value="Genomic_DNA"/>
</dbReference>
<dbReference type="AlphaFoldDB" id="A0A942YA11"/>
<evidence type="ECO:0000313" key="1">
    <source>
        <dbReference type="EMBL" id="MBS4184057.1"/>
    </source>
</evidence>
<comment type="caution">
    <text evidence="1">The sequence shown here is derived from an EMBL/GenBank/DDBJ whole genome shotgun (WGS) entry which is preliminary data.</text>
</comment>
<evidence type="ECO:0008006" key="4">
    <source>
        <dbReference type="Google" id="ProtNLM"/>
    </source>
</evidence>
<evidence type="ECO:0000313" key="2">
    <source>
        <dbReference type="EMBL" id="MCH6267281.1"/>
    </source>
</evidence>
<dbReference type="InterPro" id="IPR029069">
    <property type="entry name" value="HotDog_dom_sf"/>
</dbReference>
<protein>
    <recommendedName>
        <fullName evidence="4">Acyl dehydratase</fullName>
    </recommendedName>
</protein>
<gene>
    <name evidence="2" type="ORF">KHB02_017315</name>
    <name evidence="1" type="ORF">KHB02_21935</name>
</gene>
<dbReference type="Proteomes" id="UP000677265">
    <property type="component" value="Unassembled WGS sequence"/>
</dbReference>
<dbReference type="Gene3D" id="3.10.129.10">
    <property type="entry name" value="Hotdog Thioesterase"/>
    <property type="match status" value="1"/>
</dbReference>
<sequence length="146" mass="15834">MNVLSQAAITWDDVEVGYELPVHEREITAALVVGGAISATHDYADVHHDYHAARKAGADNVFMNILTTNGLIGKYLTDWSGPTGELKSIVLRLAVPNYPGDRMTIIGSVTKKYQEDGQNLVEVEFTGRNSLGNHASGKAVVALTRR</sequence>
<reference evidence="1" key="1">
    <citation type="submission" date="2021-05" db="EMBL/GenBank/DDBJ databases">
        <title>Novel Bacillus species.</title>
        <authorList>
            <person name="Liu G."/>
        </authorList>
    </citation>
    <scope>NUCLEOTIDE SEQUENCE</scope>
    <source>
        <strain evidence="1 3">FJAT-50051</strain>
    </source>
</reference>
<organism evidence="1">
    <name type="scientific">Neobacillus citreus</name>
    <dbReference type="NCBI Taxonomy" id="2833578"/>
    <lineage>
        <taxon>Bacteria</taxon>
        <taxon>Bacillati</taxon>
        <taxon>Bacillota</taxon>
        <taxon>Bacilli</taxon>
        <taxon>Bacillales</taxon>
        <taxon>Bacillaceae</taxon>
        <taxon>Neobacillus</taxon>
    </lineage>
</organism>
<dbReference type="RefSeq" id="WP_213143972.1">
    <property type="nucleotide sequence ID" value="NZ_JAGYPE020000033.1"/>
</dbReference>
<name>A0A942YA11_9BACI</name>
<accession>A0A942YA11</accession>
<dbReference type="EMBL" id="JAGYPE020000033">
    <property type="protein sequence ID" value="MCH6267281.1"/>
    <property type="molecule type" value="Genomic_DNA"/>
</dbReference>
<keyword evidence="3" id="KW-1185">Reference proteome</keyword>
<proteinExistence type="predicted"/>